<evidence type="ECO:0000313" key="1">
    <source>
        <dbReference type="EMBL" id="MCS7480313.1"/>
    </source>
</evidence>
<dbReference type="RefSeq" id="WP_259625809.1">
    <property type="nucleotide sequence ID" value="NZ_JANYMP010000013.1"/>
</dbReference>
<organism evidence="1 2">
    <name type="scientific">Umezawaea endophytica</name>
    <dbReference type="NCBI Taxonomy" id="1654476"/>
    <lineage>
        <taxon>Bacteria</taxon>
        <taxon>Bacillati</taxon>
        <taxon>Actinomycetota</taxon>
        <taxon>Actinomycetes</taxon>
        <taxon>Pseudonocardiales</taxon>
        <taxon>Pseudonocardiaceae</taxon>
        <taxon>Umezawaea</taxon>
    </lineage>
</organism>
<gene>
    <name evidence="1" type="ORF">NZH93_25950</name>
</gene>
<dbReference type="EMBL" id="JANYMP010000013">
    <property type="protein sequence ID" value="MCS7480313.1"/>
    <property type="molecule type" value="Genomic_DNA"/>
</dbReference>
<keyword evidence="2" id="KW-1185">Reference proteome</keyword>
<dbReference type="Proteomes" id="UP001141259">
    <property type="component" value="Unassembled WGS sequence"/>
</dbReference>
<proteinExistence type="predicted"/>
<protein>
    <submittedName>
        <fullName evidence="1">Uncharacterized protein</fullName>
    </submittedName>
</protein>
<sequence length="222" mass="23682">MTPKLDGVLALRTSWCLPDEDVLLCASSGRAGIGFDVAGLDWFGKTERGLGGKALRALGTATAAVAAGGPREQGQSAPSLVVFGSASVFADLPDTALLWCVLTQRRLAWVRTVEELPEPEPEGSFFDQVKGFAKNARDSLAGRSPYPAHRPIETVDVVPVVEAPRGMIASVTTAERKLPYDYSTRTVHVLRVTLADGSGVEFVGGPEPEHARRLLDMANGQR</sequence>
<name>A0A9X3A3M6_9PSEU</name>
<dbReference type="AlphaFoldDB" id="A0A9X3A3M6"/>
<reference evidence="1" key="1">
    <citation type="submission" date="2022-08" db="EMBL/GenBank/DDBJ databases">
        <authorList>
            <person name="Tistechok S."/>
            <person name="Samborskyy M."/>
            <person name="Roman I."/>
        </authorList>
    </citation>
    <scope>NUCLEOTIDE SEQUENCE</scope>
    <source>
        <strain evidence="1">DSM 103496</strain>
    </source>
</reference>
<accession>A0A9X3A3M6</accession>
<evidence type="ECO:0000313" key="2">
    <source>
        <dbReference type="Proteomes" id="UP001141259"/>
    </source>
</evidence>
<comment type="caution">
    <text evidence="1">The sequence shown here is derived from an EMBL/GenBank/DDBJ whole genome shotgun (WGS) entry which is preliminary data.</text>
</comment>